<evidence type="ECO:0000313" key="3">
    <source>
        <dbReference type="Proteomes" id="UP000807306"/>
    </source>
</evidence>
<evidence type="ECO:0000256" key="1">
    <source>
        <dbReference type="SAM" id="SignalP"/>
    </source>
</evidence>
<protein>
    <submittedName>
        <fullName evidence="2">Uncharacterized protein</fullName>
    </submittedName>
</protein>
<dbReference type="Proteomes" id="UP000807306">
    <property type="component" value="Unassembled WGS sequence"/>
</dbReference>
<proteinExistence type="predicted"/>
<evidence type="ECO:0000313" key="2">
    <source>
        <dbReference type="EMBL" id="KAF9529553.1"/>
    </source>
</evidence>
<gene>
    <name evidence="2" type="ORF">CPB83DRAFT_882754</name>
</gene>
<reference evidence="2" key="1">
    <citation type="submission" date="2020-11" db="EMBL/GenBank/DDBJ databases">
        <authorList>
            <consortium name="DOE Joint Genome Institute"/>
            <person name="Ahrendt S."/>
            <person name="Riley R."/>
            <person name="Andreopoulos W."/>
            <person name="Labutti K."/>
            <person name="Pangilinan J."/>
            <person name="Ruiz-Duenas F.J."/>
            <person name="Barrasa J.M."/>
            <person name="Sanchez-Garcia M."/>
            <person name="Camarero S."/>
            <person name="Miyauchi S."/>
            <person name="Serrano A."/>
            <person name="Linde D."/>
            <person name="Babiker R."/>
            <person name="Drula E."/>
            <person name="Ayuso-Fernandez I."/>
            <person name="Pacheco R."/>
            <person name="Padilla G."/>
            <person name="Ferreira P."/>
            <person name="Barriuso J."/>
            <person name="Kellner H."/>
            <person name="Castanera R."/>
            <person name="Alfaro M."/>
            <person name="Ramirez L."/>
            <person name="Pisabarro A.G."/>
            <person name="Kuo A."/>
            <person name="Tritt A."/>
            <person name="Lipzen A."/>
            <person name="He G."/>
            <person name="Yan M."/>
            <person name="Ng V."/>
            <person name="Cullen D."/>
            <person name="Martin F."/>
            <person name="Rosso M.-N."/>
            <person name="Henrissat B."/>
            <person name="Hibbett D."/>
            <person name="Martinez A.T."/>
            <person name="Grigoriev I.V."/>
        </authorList>
    </citation>
    <scope>NUCLEOTIDE SEQUENCE</scope>
    <source>
        <strain evidence="2">CBS 506.95</strain>
    </source>
</reference>
<comment type="caution">
    <text evidence="2">The sequence shown here is derived from an EMBL/GenBank/DDBJ whole genome shotgun (WGS) entry which is preliminary data.</text>
</comment>
<feature type="chain" id="PRO_5040424690" evidence="1">
    <location>
        <begin position="22"/>
        <end position="194"/>
    </location>
</feature>
<sequence>MKITLCTIALALLGATSTAFGQESEPGPWESGEGKCTISFSTHAGGECWALLTTHGVDAVVEHSSGDWNVCAWNNPETTDPGIQHFTDKGIGHYSVQFTATSGVAWDGIQGTEKCVQEGLCNPRLTFYRDGYTLVLDTWLSQGDASAGYYSGDFKGLCSNGPVKDQFTSNGAVMGWDCGIPCEGIATLPSTRVR</sequence>
<organism evidence="2 3">
    <name type="scientific">Crepidotus variabilis</name>
    <dbReference type="NCBI Taxonomy" id="179855"/>
    <lineage>
        <taxon>Eukaryota</taxon>
        <taxon>Fungi</taxon>
        <taxon>Dikarya</taxon>
        <taxon>Basidiomycota</taxon>
        <taxon>Agaricomycotina</taxon>
        <taxon>Agaricomycetes</taxon>
        <taxon>Agaricomycetidae</taxon>
        <taxon>Agaricales</taxon>
        <taxon>Agaricineae</taxon>
        <taxon>Crepidotaceae</taxon>
        <taxon>Crepidotus</taxon>
    </lineage>
</organism>
<accession>A0A9P6EH64</accession>
<dbReference type="OrthoDB" id="2119228at2759"/>
<keyword evidence="1" id="KW-0732">Signal</keyword>
<dbReference type="EMBL" id="MU157845">
    <property type="protein sequence ID" value="KAF9529553.1"/>
    <property type="molecule type" value="Genomic_DNA"/>
</dbReference>
<feature type="signal peptide" evidence="1">
    <location>
        <begin position="1"/>
        <end position="21"/>
    </location>
</feature>
<dbReference type="AlphaFoldDB" id="A0A9P6EH64"/>
<name>A0A9P6EH64_9AGAR</name>
<keyword evidence="3" id="KW-1185">Reference proteome</keyword>